<evidence type="ECO:0000313" key="2">
    <source>
        <dbReference type="EMBL" id="KAF2434958.1"/>
    </source>
</evidence>
<feature type="region of interest" description="Disordered" evidence="1">
    <location>
        <begin position="241"/>
        <end position="298"/>
    </location>
</feature>
<comment type="caution">
    <text evidence="2">The sequence shown here is derived from an EMBL/GenBank/DDBJ whole genome shotgun (WGS) entry which is preliminary data.</text>
</comment>
<organism evidence="2 3">
    <name type="scientific">Tothia fuscella</name>
    <dbReference type="NCBI Taxonomy" id="1048955"/>
    <lineage>
        <taxon>Eukaryota</taxon>
        <taxon>Fungi</taxon>
        <taxon>Dikarya</taxon>
        <taxon>Ascomycota</taxon>
        <taxon>Pezizomycotina</taxon>
        <taxon>Dothideomycetes</taxon>
        <taxon>Pleosporomycetidae</taxon>
        <taxon>Venturiales</taxon>
        <taxon>Cylindrosympodiaceae</taxon>
        <taxon>Tothia</taxon>
    </lineage>
</organism>
<feature type="region of interest" description="Disordered" evidence="1">
    <location>
        <begin position="1"/>
        <end position="55"/>
    </location>
</feature>
<dbReference type="Proteomes" id="UP000800235">
    <property type="component" value="Unassembled WGS sequence"/>
</dbReference>
<feature type="compositionally biased region" description="Pro residues" evidence="1">
    <location>
        <begin position="245"/>
        <end position="259"/>
    </location>
</feature>
<evidence type="ECO:0000313" key="3">
    <source>
        <dbReference type="Proteomes" id="UP000800235"/>
    </source>
</evidence>
<gene>
    <name evidence="2" type="ORF">EJ08DRAFT_385684</name>
</gene>
<reference evidence="2" key="1">
    <citation type="journal article" date="2020" name="Stud. Mycol.">
        <title>101 Dothideomycetes genomes: a test case for predicting lifestyles and emergence of pathogens.</title>
        <authorList>
            <person name="Haridas S."/>
            <person name="Albert R."/>
            <person name="Binder M."/>
            <person name="Bloem J."/>
            <person name="Labutti K."/>
            <person name="Salamov A."/>
            <person name="Andreopoulos B."/>
            <person name="Baker S."/>
            <person name="Barry K."/>
            <person name="Bills G."/>
            <person name="Bluhm B."/>
            <person name="Cannon C."/>
            <person name="Castanera R."/>
            <person name="Culley D."/>
            <person name="Daum C."/>
            <person name="Ezra D."/>
            <person name="Gonzalez J."/>
            <person name="Henrissat B."/>
            <person name="Kuo A."/>
            <person name="Liang C."/>
            <person name="Lipzen A."/>
            <person name="Lutzoni F."/>
            <person name="Magnuson J."/>
            <person name="Mondo S."/>
            <person name="Nolan M."/>
            <person name="Ohm R."/>
            <person name="Pangilinan J."/>
            <person name="Park H.-J."/>
            <person name="Ramirez L."/>
            <person name="Alfaro M."/>
            <person name="Sun H."/>
            <person name="Tritt A."/>
            <person name="Yoshinaga Y."/>
            <person name="Zwiers L.-H."/>
            <person name="Turgeon B."/>
            <person name="Goodwin S."/>
            <person name="Spatafora J."/>
            <person name="Crous P."/>
            <person name="Grigoriev I."/>
        </authorList>
    </citation>
    <scope>NUCLEOTIDE SEQUENCE</scope>
    <source>
        <strain evidence="2">CBS 130266</strain>
    </source>
</reference>
<accession>A0A9P4P180</accession>
<proteinExistence type="predicted"/>
<keyword evidence="3" id="KW-1185">Reference proteome</keyword>
<evidence type="ECO:0000256" key="1">
    <source>
        <dbReference type="SAM" id="MobiDB-lite"/>
    </source>
</evidence>
<name>A0A9P4P180_9PEZI</name>
<protein>
    <submittedName>
        <fullName evidence="2">Uncharacterized protein</fullName>
    </submittedName>
</protein>
<dbReference type="AlphaFoldDB" id="A0A9P4P180"/>
<dbReference type="EMBL" id="MU007014">
    <property type="protein sequence ID" value="KAF2434958.1"/>
    <property type="molecule type" value="Genomic_DNA"/>
</dbReference>
<sequence>MFCRVAGPQAPQAPYIQTAGTKAAQPESEDNGTPQNTPREEYMLGSDPYDPGSARYSSPEAFRRDIIAALNQEEVTPNSPFFREELQDFLNKQLFSRSLVDTSDELVSEFLKKSAVRDEESDIREVVEKEIGFKAVWELVNLIKTPERLTDFVRCLITQTVALKFHHHLSSWTLTQKVGELSNLLDNPVIKEEEEEETHDQINMAESSNAQHSHIHGYNAESVRTNTGRIVSNRYQAYSRIAPYDPSPSPSPSPPPRPIPSQASVPAPFRRYKNISFVPGGGATHPRTSAPQLAKGPASLPARPVNAYSCLPRRLQPTTPSLDLLWPGSNGFPQQEPLPHYVTDILRHLDYRIRDYGSKLSFN</sequence>